<gene>
    <name evidence="3" type="ORF">SPI_04623</name>
</gene>
<evidence type="ECO:0000313" key="4">
    <source>
        <dbReference type="Proteomes" id="UP000076874"/>
    </source>
</evidence>
<dbReference type="Proteomes" id="UP000076874">
    <property type="component" value="Unassembled WGS sequence"/>
</dbReference>
<dbReference type="OrthoDB" id="70316at2759"/>
<dbReference type="AlphaFoldDB" id="A0A167UP60"/>
<organism evidence="3 4">
    <name type="scientific">Niveomyces insectorum RCEF 264</name>
    <dbReference type="NCBI Taxonomy" id="1081102"/>
    <lineage>
        <taxon>Eukaryota</taxon>
        <taxon>Fungi</taxon>
        <taxon>Dikarya</taxon>
        <taxon>Ascomycota</taxon>
        <taxon>Pezizomycotina</taxon>
        <taxon>Sordariomycetes</taxon>
        <taxon>Hypocreomycetidae</taxon>
        <taxon>Hypocreales</taxon>
        <taxon>Cordycipitaceae</taxon>
        <taxon>Niveomyces</taxon>
    </lineage>
</organism>
<proteinExistence type="predicted"/>
<protein>
    <recommendedName>
        <fullName evidence="2">DUF7907 domain-containing protein</fullName>
    </recommendedName>
</protein>
<evidence type="ECO:0000313" key="3">
    <source>
        <dbReference type="EMBL" id="OAA61764.1"/>
    </source>
</evidence>
<feature type="domain" description="DUF7907" evidence="2">
    <location>
        <begin position="65"/>
        <end position="176"/>
    </location>
</feature>
<dbReference type="EMBL" id="AZHD01000007">
    <property type="protein sequence ID" value="OAA61764.1"/>
    <property type="molecule type" value="Genomic_DNA"/>
</dbReference>
<accession>A0A167UP60</accession>
<dbReference type="STRING" id="1081102.A0A167UP60"/>
<dbReference type="InterPro" id="IPR057229">
    <property type="entry name" value="DUF7907"/>
</dbReference>
<name>A0A167UP60_9HYPO</name>
<evidence type="ECO:0000259" key="2">
    <source>
        <dbReference type="Pfam" id="PF25484"/>
    </source>
</evidence>
<evidence type="ECO:0000256" key="1">
    <source>
        <dbReference type="SAM" id="SignalP"/>
    </source>
</evidence>
<reference evidence="3 4" key="1">
    <citation type="journal article" date="2016" name="Genome Biol. Evol.">
        <title>Divergent and convergent evolution of fungal pathogenicity.</title>
        <authorList>
            <person name="Shang Y."/>
            <person name="Xiao G."/>
            <person name="Zheng P."/>
            <person name="Cen K."/>
            <person name="Zhan S."/>
            <person name="Wang C."/>
        </authorList>
    </citation>
    <scope>NUCLEOTIDE SEQUENCE [LARGE SCALE GENOMIC DNA]</scope>
    <source>
        <strain evidence="3 4">RCEF 264</strain>
    </source>
</reference>
<dbReference type="Pfam" id="PF25484">
    <property type="entry name" value="DUF7907"/>
    <property type="match status" value="1"/>
</dbReference>
<keyword evidence="1" id="KW-0732">Signal</keyword>
<comment type="caution">
    <text evidence="3">The sequence shown here is derived from an EMBL/GenBank/DDBJ whole genome shotgun (WGS) entry which is preliminary data.</text>
</comment>
<feature type="chain" id="PRO_5007893102" description="DUF7907 domain-containing protein" evidence="1">
    <location>
        <begin position="24"/>
        <end position="189"/>
    </location>
</feature>
<sequence>MARTLLAAAFLAAAATVVTPVLGTPASPVRPGPDDATPTTLASGQLWIRAVEAPNFHKYLQTKPANTAGPAILDSYTTAGQFNIVDGQLVNSVANPPLYMQVEQPPDPANPPRTLATSFNATKNTFGTFVFQGDAVTWSAPTVKRQNLAAWLVCAKQQLFINTGAYNYQTPAGCADETIHFYNAATANS</sequence>
<feature type="signal peptide" evidence="1">
    <location>
        <begin position="1"/>
        <end position="23"/>
    </location>
</feature>
<keyword evidence="4" id="KW-1185">Reference proteome</keyword>